<evidence type="ECO:0000313" key="11">
    <source>
        <dbReference type="Proteomes" id="UP000666915"/>
    </source>
</evidence>
<feature type="transmembrane region" description="Helical" evidence="8">
    <location>
        <begin position="56"/>
        <end position="76"/>
    </location>
</feature>
<keyword evidence="7 8" id="KW-0472">Membrane</keyword>
<gene>
    <name evidence="10" type="ORF">J4557_48285</name>
</gene>
<keyword evidence="4" id="KW-1003">Cell membrane</keyword>
<feature type="transmembrane region" description="Helical" evidence="8">
    <location>
        <begin position="311"/>
        <end position="329"/>
    </location>
</feature>
<sequence length="452" mass="45794">MTQVDATAVNVALPTMGRDLGGGVSALQWVVDGYVLALACLGVTGGGLGDRFGRRIVYLVGLAVFTLASLACGAAPDLPALIAARVLQGVGASMLMPVTLAIIAHTFADPAARTRAIGVWAGSSGVAAAAGPLIGGALVAAVDWRAIFVLNVPIGALGLFLTHRYVPESRAERPRPFDFVGQTLWILTTASLTYALIHASSAGWLSTPGLLLFGTAAVAAVSFGVAETRSRHPLIDPALYRDRAFVGASLLAVLFYLAFNGILFIGSLQLQQLQGLSPMQTGLRLLPAPAALALGSTAAGRLAPRLGARPILLSAAAALTAGSVLLVLTEQNAGLLPTESAFLLLGAGLGLANPLLTDIAMVAMPPARAGVTSATVGTSRQLGAVLGVAVMGSLATVHGPRTGHIATHTTPALDPRPGYLAATAAALTAALLTTWSTSRRAAPDATTPAEPT</sequence>
<evidence type="ECO:0000256" key="5">
    <source>
        <dbReference type="ARBA" id="ARBA00022692"/>
    </source>
</evidence>
<feature type="transmembrane region" description="Helical" evidence="8">
    <location>
        <begin position="82"/>
        <end position="104"/>
    </location>
</feature>
<keyword evidence="5 8" id="KW-0812">Transmembrane</keyword>
<feature type="transmembrane region" description="Helical" evidence="8">
    <location>
        <begin position="116"/>
        <end position="140"/>
    </location>
</feature>
<dbReference type="Gene3D" id="1.20.1720.10">
    <property type="entry name" value="Multidrug resistance protein D"/>
    <property type="match status" value="1"/>
</dbReference>
<evidence type="ECO:0000256" key="2">
    <source>
        <dbReference type="ARBA" id="ARBA00008537"/>
    </source>
</evidence>
<proteinExistence type="inferred from homology"/>
<feature type="domain" description="Major facilitator superfamily (MFS) profile" evidence="9">
    <location>
        <begin position="1"/>
        <end position="441"/>
    </location>
</feature>
<feature type="transmembrane region" description="Helical" evidence="8">
    <location>
        <begin position="26"/>
        <end position="44"/>
    </location>
</feature>
<accession>A0ABS3RGH8</accession>
<dbReference type="InterPro" id="IPR011701">
    <property type="entry name" value="MFS"/>
</dbReference>
<dbReference type="Proteomes" id="UP000666915">
    <property type="component" value="Unassembled WGS sequence"/>
</dbReference>
<feature type="transmembrane region" description="Helical" evidence="8">
    <location>
        <begin position="146"/>
        <end position="167"/>
    </location>
</feature>
<dbReference type="PANTHER" id="PTHR42718">
    <property type="entry name" value="MAJOR FACILITATOR SUPERFAMILY MULTIDRUG TRANSPORTER MFSC"/>
    <property type="match status" value="1"/>
</dbReference>
<keyword evidence="3" id="KW-0813">Transport</keyword>
<organism evidence="10 11">
    <name type="scientific">Actinomadura nitritigenes</name>
    <dbReference type="NCBI Taxonomy" id="134602"/>
    <lineage>
        <taxon>Bacteria</taxon>
        <taxon>Bacillati</taxon>
        <taxon>Actinomycetota</taxon>
        <taxon>Actinomycetes</taxon>
        <taxon>Streptosporangiales</taxon>
        <taxon>Thermomonosporaceae</taxon>
        <taxon>Actinomadura</taxon>
    </lineage>
</organism>
<evidence type="ECO:0000256" key="3">
    <source>
        <dbReference type="ARBA" id="ARBA00022448"/>
    </source>
</evidence>
<comment type="caution">
    <text evidence="10">The sequence shown here is derived from an EMBL/GenBank/DDBJ whole genome shotgun (WGS) entry which is preliminary data.</text>
</comment>
<feature type="transmembrane region" description="Helical" evidence="8">
    <location>
        <begin position="203"/>
        <end position="223"/>
    </location>
</feature>
<dbReference type="InterPro" id="IPR004638">
    <property type="entry name" value="EmrB-like"/>
</dbReference>
<keyword evidence="11" id="KW-1185">Reference proteome</keyword>
<comment type="similarity">
    <text evidence="2">Belongs to the major facilitator superfamily. EmrB family.</text>
</comment>
<dbReference type="Gene3D" id="1.20.1250.20">
    <property type="entry name" value="MFS general substrate transporter like domains"/>
    <property type="match status" value="1"/>
</dbReference>
<evidence type="ECO:0000256" key="1">
    <source>
        <dbReference type="ARBA" id="ARBA00004651"/>
    </source>
</evidence>
<dbReference type="InterPro" id="IPR020846">
    <property type="entry name" value="MFS_dom"/>
</dbReference>
<dbReference type="Pfam" id="PF07690">
    <property type="entry name" value="MFS_1"/>
    <property type="match status" value="1"/>
</dbReference>
<evidence type="ECO:0000256" key="4">
    <source>
        <dbReference type="ARBA" id="ARBA00022475"/>
    </source>
</evidence>
<dbReference type="NCBIfam" id="TIGR00711">
    <property type="entry name" value="efflux_EmrB"/>
    <property type="match status" value="1"/>
</dbReference>
<dbReference type="CDD" id="cd17321">
    <property type="entry name" value="MFS_MMR_MDR_like"/>
    <property type="match status" value="1"/>
</dbReference>
<protein>
    <submittedName>
        <fullName evidence="10">MFS transporter</fullName>
    </submittedName>
</protein>
<evidence type="ECO:0000256" key="6">
    <source>
        <dbReference type="ARBA" id="ARBA00022989"/>
    </source>
</evidence>
<evidence type="ECO:0000256" key="8">
    <source>
        <dbReference type="SAM" id="Phobius"/>
    </source>
</evidence>
<dbReference type="EMBL" id="JAGEOK010000073">
    <property type="protein sequence ID" value="MBO2445326.1"/>
    <property type="molecule type" value="Genomic_DNA"/>
</dbReference>
<reference evidence="10 11" key="1">
    <citation type="submission" date="2021-03" db="EMBL/GenBank/DDBJ databases">
        <authorList>
            <person name="Kanchanasin P."/>
            <person name="Saeng-In P."/>
            <person name="Phongsopitanun W."/>
            <person name="Yuki M."/>
            <person name="Kudo T."/>
            <person name="Ohkuma M."/>
            <person name="Tanasupawat S."/>
        </authorList>
    </citation>
    <scope>NUCLEOTIDE SEQUENCE [LARGE SCALE GENOMIC DNA]</scope>
    <source>
        <strain evidence="10 11">L46</strain>
    </source>
</reference>
<evidence type="ECO:0000259" key="9">
    <source>
        <dbReference type="PROSITE" id="PS50850"/>
    </source>
</evidence>
<comment type="subcellular location">
    <subcellularLocation>
        <location evidence="1">Cell membrane</location>
        <topology evidence="1">Multi-pass membrane protein</topology>
    </subcellularLocation>
</comment>
<dbReference type="SUPFAM" id="SSF103473">
    <property type="entry name" value="MFS general substrate transporter"/>
    <property type="match status" value="1"/>
</dbReference>
<feature type="transmembrane region" description="Helical" evidence="8">
    <location>
        <begin position="179"/>
        <end position="197"/>
    </location>
</feature>
<name>A0ABS3RGH8_9ACTN</name>
<dbReference type="InterPro" id="IPR036259">
    <property type="entry name" value="MFS_trans_sf"/>
</dbReference>
<evidence type="ECO:0000313" key="10">
    <source>
        <dbReference type="EMBL" id="MBO2445326.1"/>
    </source>
</evidence>
<dbReference type="PANTHER" id="PTHR42718:SF9">
    <property type="entry name" value="MAJOR FACILITATOR SUPERFAMILY MULTIDRUG TRANSPORTER MFSC"/>
    <property type="match status" value="1"/>
</dbReference>
<dbReference type="PROSITE" id="PS50850">
    <property type="entry name" value="MFS"/>
    <property type="match status" value="1"/>
</dbReference>
<evidence type="ECO:0000256" key="7">
    <source>
        <dbReference type="ARBA" id="ARBA00023136"/>
    </source>
</evidence>
<feature type="transmembrane region" description="Helical" evidence="8">
    <location>
        <begin position="244"/>
        <end position="265"/>
    </location>
</feature>
<keyword evidence="6 8" id="KW-1133">Transmembrane helix</keyword>
<feature type="transmembrane region" description="Helical" evidence="8">
    <location>
        <begin position="341"/>
        <end position="361"/>
    </location>
</feature>